<dbReference type="SUPFAM" id="SSF52540">
    <property type="entry name" value="P-loop containing nucleoside triphosphate hydrolases"/>
    <property type="match status" value="1"/>
</dbReference>
<dbReference type="eggNOG" id="ENOG502S067">
    <property type="taxonomic scope" value="Eukaryota"/>
</dbReference>
<dbReference type="PANTHER" id="PTHR46434">
    <property type="entry name" value="GENETIC INTERACTOR OF PROHIBITINS 3, MITOCHONDRIAL"/>
    <property type="match status" value="1"/>
</dbReference>
<feature type="compositionally biased region" description="Basic residues" evidence="1">
    <location>
        <begin position="211"/>
        <end position="223"/>
    </location>
</feature>
<protein>
    <recommendedName>
        <fullName evidence="4">Genetic interactor of prohibitins 3, mitochondrial</fullName>
    </recommendedName>
</protein>
<evidence type="ECO:0000313" key="2">
    <source>
        <dbReference type="EMBL" id="EEQ30385.1"/>
    </source>
</evidence>
<dbReference type="EMBL" id="DS995703">
    <property type="protein sequence ID" value="EEQ30385.1"/>
    <property type="molecule type" value="Genomic_DNA"/>
</dbReference>
<organism evidence="2 3">
    <name type="scientific">Arthroderma otae (strain ATCC MYA-4605 / CBS 113480)</name>
    <name type="common">Microsporum canis</name>
    <dbReference type="NCBI Taxonomy" id="554155"/>
    <lineage>
        <taxon>Eukaryota</taxon>
        <taxon>Fungi</taxon>
        <taxon>Dikarya</taxon>
        <taxon>Ascomycota</taxon>
        <taxon>Pezizomycotina</taxon>
        <taxon>Eurotiomycetes</taxon>
        <taxon>Eurotiomycetidae</taxon>
        <taxon>Onygenales</taxon>
        <taxon>Arthrodermataceae</taxon>
        <taxon>Microsporum</taxon>
    </lineage>
</organism>
<evidence type="ECO:0000313" key="3">
    <source>
        <dbReference type="Proteomes" id="UP000002035"/>
    </source>
</evidence>
<accession>C5FL13</accession>
<feature type="region of interest" description="Disordered" evidence="1">
    <location>
        <begin position="204"/>
        <end position="223"/>
    </location>
</feature>
<dbReference type="InterPro" id="IPR050896">
    <property type="entry name" value="Mito_lipid_metab_GTPase"/>
</dbReference>
<dbReference type="InterPro" id="IPR027417">
    <property type="entry name" value="P-loop_NTPase"/>
</dbReference>
<dbReference type="Gene3D" id="3.40.50.300">
    <property type="entry name" value="P-loop containing nucleotide triphosphate hydrolases"/>
    <property type="match status" value="1"/>
</dbReference>
<dbReference type="HOGENOM" id="CLU_015286_0_0_1"/>
<dbReference type="OMA" id="GWLNNKP"/>
<evidence type="ECO:0000256" key="1">
    <source>
        <dbReference type="SAM" id="MobiDB-lite"/>
    </source>
</evidence>
<feature type="region of interest" description="Disordered" evidence="1">
    <location>
        <begin position="595"/>
        <end position="614"/>
    </location>
</feature>
<dbReference type="OrthoDB" id="1696305at2759"/>
<dbReference type="GeneID" id="9230380"/>
<dbReference type="AlphaFoldDB" id="C5FL13"/>
<dbReference type="RefSeq" id="XP_002847698.1">
    <property type="nucleotide sequence ID" value="XM_002847652.1"/>
</dbReference>
<dbReference type="Proteomes" id="UP000002035">
    <property type="component" value="Unassembled WGS sequence"/>
</dbReference>
<name>C5FL13_ARTOC</name>
<dbReference type="PANTHER" id="PTHR46434:SF1">
    <property type="entry name" value="GENETIC INTERACTOR OF PROHIBITINS 3, MITOCHONDRIAL"/>
    <property type="match status" value="1"/>
</dbReference>
<dbReference type="STRING" id="554155.C5FL13"/>
<gene>
    <name evidence="2" type="ORF">MCYG_03204</name>
</gene>
<evidence type="ECO:0008006" key="4">
    <source>
        <dbReference type="Google" id="ProtNLM"/>
    </source>
</evidence>
<dbReference type="GO" id="GO:0005739">
    <property type="term" value="C:mitochondrion"/>
    <property type="evidence" value="ECO:0007669"/>
    <property type="project" value="TreeGrafter"/>
</dbReference>
<sequence>MIIPIFRCQSRSIVRRIPSIRRIHTPIRPLPEWRTLHPYNKTSITLPTPSLLPRQQRIYNSTAGATSAGQNLETWALPETCHGCGALTQWVYPKEPGYYTVTRKPVKQYIRQVIRDNESNETALVDSEVGNKAAPESKEVGIPLCDRCHNLINHGEGDPIPYPTLSYIRDLIEESPFHNNYVYHVVDAADFPLSVISNLDRHVPLQPQRSQNRRSHTKKHGSSRHLAELNFIITRADLLSNVKPQADSLMKDMVEILRQNLDRKEHGIRLGNVHMVSSYRGWWTKQIKEDIWNRGGGVWMVGKVNVGKSKLITSVFPKSAPTYKAKKLQNARGVTVVGRSSAGEATAPQFEELEDDDAGAPVLLPPLQKEVPFPNLPIDSIRPGTTASPIRIPFDKHRGEVIDLPGLFRSGLDEFVQDKHKPDLVMTSRPRPTQLSIKPTQSLLLGGLIGIKPLEEKEVVLASPFVSLEAHVTHKDKAVEMLAQQRECPNGNIAKEGIGEQITSAGIVELKYDVTSRYAKPPASGGLPQLYRIMGIDILIEGCGWVELTCEVRTRTRAPDDFPKVELFSPQGKFVGSRMPLSTYAFSLKHRAQEENKRITRSRRPSLKMHRPKY</sequence>
<feature type="compositionally biased region" description="Basic residues" evidence="1">
    <location>
        <begin position="599"/>
        <end position="614"/>
    </location>
</feature>
<dbReference type="VEuPathDB" id="FungiDB:MCYG_03204"/>
<keyword evidence="3" id="KW-1185">Reference proteome</keyword>
<reference evidence="3" key="1">
    <citation type="journal article" date="2012" name="MBio">
        <title>Comparative genome analysis of Trichophyton rubrum and related dermatophytes reveals candidate genes involved in infection.</title>
        <authorList>
            <person name="Martinez D.A."/>
            <person name="Oliver B.G."/>
            <person name="Graeser Y."/>
            <person name="Goldberg J.M."/>
            <person name="Li W."/>
            <person name="Martinez-Rossi N.M."/>
            <person name="Monod M."/>
            <person name="Shelest E."/>
            <person name="Barton R.C."/>
            <person name="Birch E."/>
            <person name="Brakhage A.A."/>
            <person name="Chen Z."/>
            <person name="Gurr S.J."/>
            <person name="Heiman D."/>
            <person name="Heitman J."/>
            <person name="Kosti I."/>
            <person name="Rossi A."/>
            <person name="Saif S."/>
            <person name="Samalova M."/>
            <person name="Saunders C.W."/>
            <person name="Shea T."/>
            <person name="Summerbell R.C."/>
            <person name="Xu J."/>
            <person name="Young S."/>
            <person name="Zeng Q."/>
            <person name="Birren B.W."/>
            <person name="Cuomo C.A."/>
            <person name="White T.C."/>
        </authorList>
    </citation>
    <scope>NUCLEOTIDE SEQUENCE [LARGE SCALE GENOMIC DNA]</scope>
    <source>
        <strain evidence="3">ATCC MYA-4605 / CBS 113480</strain>
    </source>
</reference>
<proteinExistence type="predicted"/>